<feature type="compositionally biased region" description="Low complexity" evidence="1">
    <location>
        <begin position="50"/>
        <end position="63"/>
    </location>
</feature>
<name>A0A6J4TSG8_9ACTN</name>
<feature type="compositionally biased region" description="Gly residues" evidence="1">
    <location>
        <begin position="327"/>
        <end position="338"/>
    </location>
</feature>
<proteinExistence type="predicted"/>
<feature type="region of interest" description="Disordered" evidence="1">
    <location>
        <begin position="327"/>
        <end position="360"/>
    </location>
</feature>
<dbReference type="GO" id="GO:0003987">
    <property type="term" value="F:acetate-CoA ligase activity"/>
    <property type="evidence" value="ECO:0007669"/>
    <property type="project" value="UniProtKB-EC"/>
</dbReference>
<evidence type="ECO:0000313" key="2">
    <source>
        <dbReference type="EMBL" id="CAA9531200.1"/>
    </source>
</evidence>
<evidence type="ECO:0000256" key="1">
    <source>
        <dbReference type="SAM" id="MobiDB-lite"/>
    </source>
</evidence>
<feature type="compositionally biased region" description="Low complexity" evidence="1">
    <location>
        <begin position="221"/>
        <end position="246"/>
    </location>
</feature>
<feature type="compositionally biased region" description="Basic and acidic residues" evidence="1">
    <location>
        <begin position="171"/>
        <end position="183"/>
    </location>
</feature>
<sequence>ADVRRGGSGPRVAGPGAVQHRHRRVRQAPARQARDGVGTLRRREPRSVVRRAAGPVEPGGARPARARRRAGRARRRRAPADARDRRDLLRDVEARRDPAVDVGPLRRRRDPASPRRLRAARARHRPRERVALRGVGRRRARPRRRPPRRRLDRAGRRRHRRRRPGAALLHVGHDGPGEGDRPRAPVPARARGVHVLPRGAGRRALPRDGGVGLGRGHRPAARAVAPRRGAMRAAARGRVRPAQAARLPLAQRGHERLHDADRDAGDDGHSRRGDDVPAALPARLLGGRAAQPRGDQVVPRAVRPDRARLLRADRVLSAVRELPVASGEGGIHGPGHAGLGRPAARRGRAAGGSRRARGDLPARPLEPALAAGLLAQRGRFRGDVRRRVVPHEGRRDAGRGRLRLVRRARRRRDHRGRVPDRPVRGRVRVPRAPGRPRGRRGRLSRRAQGQRRQGVHLPRRGVRAVGRARGGDQDVRARAAVGLRVPAQDRVRRRPAQDADGQDPPDRAARARGAGRL</sequence>
<protein>
    <submittedName>
        <fullName evidence="2">Acetyl-CoA synthetase</fullName>
        <ecNumber evidence="2">6.2.1.1</ecNumber>
    </submittedName>
</protein>
<feature type="compositionally biased region" description="Basic and acidic residues" evidence="1">
    <location>
        <begin position="252"/>
        <end position="275"/>
    </location>
</feature>
<keyword evidence="2" id="KW-0436">Ligase</keyword>
<organism evidence="2">
    <name type="scientific">uncultured Solirubrobacteraceae bacterium</name>
    <dbReference type="NCBI Taxonomy" id="1162706"/>
    <lineage>
        <taxon>Bacteria</taxon>
        <taxon>Bacillati</taxon>
        <taxon>Actinomycetota</taxon>
        <taxon>Thermoleophilia</taxon>
        <taxon>Solirubrobacterales</taxon>
        <taxon>Solirubrobacteraceae</taxon>
        <taxon>environmental samples</taxon>
    </lineage>
</organism>
<feature type="region of interest" description="Disordered" evidence="1">
    <location>
        <begin position="200"/>
        <end position="277"/>
    </location>
</feature>
<feature type="compositionally biased region" description="Basic residues" evidence="1">
    <location>
        <begin position="135"/>
        <end position="164"/>
    </location>
</feature>
<feature type="compositionally biased region" description="Basic residues" evidence="1">
    <location>
        <begin position="424"/>
        <end position="462"/>
    </location>
</feature>
<feature type="compositionally biased region" description="Basic and acidic residues" evidence="1">
    <location>
        <begin position="78"/>
        <end position="99"/>
    </location>
</feature>
<gene>
    <name evidence="2" type="ORF">AVDCRST_MAG85-3691</name>
</gene>
<dbReference type="EC" id="6.2.1.1" evidence="2"/>
<accession>A0A6J4TSG8</accession>
<feature type="non-terminal residue" evidence="2">
    <location>
        <position position="1"/>
    </location>
</feature>
<dbReference type="EMBL" id="CADCVT010000414">
    <property type="protein sequence ID" value="CAA9531200.1"/>
    <property type="molecule type" value="Genomic_DNA"/>
</dbReference>
<feature type="non-terminal residue" evidence="2">
    <location>
        <position position="517"/>
    </location>
</feature>
<reference evidence="2" key="1">
    <citation type="submission" date="2020-02" db="EMBL/GenBank/DDBJ databases">
        <authorList>
            <person name="Meier V. D."/>
        </authorList>
    </citation>
    <scope>NUCLEOTIDE SEQUENCE</scope>
    <source>
        <strain evidence="2">AVDCRST_MAG85</strain>
    </source>
</reference>
<feature type="compositionally biased region" description="Basic residues" evidence="1">
    <location>
        <begin position="64"/>
        <end position="77"/>
    </location>
</feature>
<feature type="region of interest" description="Disordered" evidence="1">
    <location>
        <begin position="1"/>
        <end position="188"/>
    </location>
</feature>
<feature type="region of interest" description="Disordered" evidence="1">
    <location>
        <begin position="408"/>
        <end position="517"/>
    </location>
</feature>
<feature type="compositionally biased region" description="Basic residues" evidence="1">
    <location>
        <begin position="105"/>
        <end position="127"/>
    </location>
</feature>
<dbReference type="AlphaFoldDB" id="A0A6J4TSG8"/>